<dbReference type="PANTHER" id="PTHR34580">
    <property type="match status" value="1"/>
</dbReference>
<dbReference type="Pfam" id="PF13280">
    <property type="entry name" value="WYL"/>
    <property type="match status" value="1"/>
</dbReference>
<dbReference type="Proteomes" id="UP000708805">
    <property type="component" value="Unassembled WGS sequence"/>
</dbReference>
<reference evidence="3" key="1">
    <citation type="submission" date="2021-04" db="EMBL/GenBank/DDBJ databases">
        <title>Genomic characterization of endocarditis-associated Neisseria elongata subsp. nitroreducens.</title>
        <authorList>
            <person name="Schorner M."/>
            <person name="Passarelli-Araujo H."/>
            <person name="Scheffer M."/>
            <person name="Barazzetti F."/>
            <person name="Martins J."/>
            <person name="Machado H."/>
            <person name="Palmeiro J."/>
            <person name="Bazzo M."/>
        </authorList>
    </citation>
    <scope>NUCLEOTIDE SEQUENCE</scope>
    <source>
        <strain evidence="3">Nel_M001</strain>
    </source>
</reference>
<dbReference type="AlphaFoldDB" id="A0A9X0ZX26"/>
<evidence type="ECO:0000259" key="2">
    <source>
        <dbReference type="Pfam" id="PF25583"/>
    </source>
</evidence>
<dbReference type="Pfam" id="PF25583">
    <property type="entry name" value="WCX"/>
    <property type="match status" value="1"/>
</dbReference>
<comment type="caution">
    <text evidence="3">The sequence shown here is derived from an EMBL/GenBank/DDBJ whole genome shotgun (WGS) entry which is preliminary data.</text>
</comment>
<feature type="domain" description="WYL" evidence="1">
    <location>
        <begin position="128"/>
        <end position="179"/>
    </location>
</feature>
<accession>A0A9X0ZX26</accession>
<dbReference type="EMBL" id="JAGJWT010000009">
    <property type="protein sequence ID" value="MBS9341030.1"/>
    <property type="molecule type" value="Genomic_DNA"/>
</dbReference>
<feature type="domain" description="WCX" evidence="2">
    <location>
        <begin position="219"/>
        <end position="293"/>
    </location>
</feature>
<evidence type="ECO:0000259" key="1">
    <source>
        <dbReference type="Pfam" id="PF13280"/>
    </source>
</evidence>
<organism evidence="3 4">
    <name type="scientific">Neisseria elongata subsp. nitroreducens</name>
    <dbReference type="NCBI Taxonomy" id="90367"/>
    <lineage>
        <taxon>Bacteria</taxon>
        <taxon>Pseudomonadati</taxon>
        <taxon>Pseudomonadota</taxon>
        <taxon>Betaproteobacteria</taxon>
        <taxon>Neisseriales</taxon>
        <taxon>Neisseriaceae</taxon>
        <taxon>Neisseria</taxon>
    </lineage>
</organism>
<dbReference type="PROSITE" id="PS52050">
    <property type="entry name" value="WYL"/>
    <property type="match status" value="1"/>
</dbReference>
<evidence type="ECO:0000313" key="4">
    <source>
        <dbReference type="Proteomes" id="UP000708805"/>
    </source>
</evidence>
<name>A0A9X0ZX26_NEIEL</name>
<dbReference type="RefSeq" id="WP_214038184.1">
    <property type="nucleotide sequence ID" value="NZ_JAGJWT010000009.1"/>
</dbReference>
<dbReference type="InterPro" id="IPR026881">
    <property type="entry name" value="WYL_dom"/>
</dbReference>
<gene>
    <name evidence="3" type="ORF">J8641_09515</name>
</gene>
<evidence type="ECO:0000313" key="3">
    <source>
        <dbReference type="EMBL" id="MBS9341030.1"/>
    </source>
</evidence>
<protein>
    <submittedName>
        <fullName evidence="3">WYL domain-containing protein</fullName>
    </submittedName>
</protein>
<dbReference type="PANTHER" id="PTHR34580:SF1">
    <property type="entry name" value="PROTEIN PAFC"/>
    <property type="match status" value="1"/>
</dbReference>
<proteinExistence type="predicted"/>
<sequence length="295" mass="34398">MSGKHEKLAYRLARIISRLNDGERLDIHQLKDEFQVSIRILQKDLNERLDFLEDKFIEKGRRYYRLDKNKLGHLTSEDVQRFATFCSIQNLFPKIDSDFYKNALLQSVQIKGFQYEELGNRLSDFKCLQEAIDKHRIVEFHYTKAGQEKGGYYRLEPYVLLNKSGIWYLIGTSDGQRKTFCFSQTSAIGISGDTFEPDPVLLEEIRNNDSISHGNQIGEIVIQASPQAAHYFLRRKLLPNQEIVRRLDDGGLLLACRNVHEMEVVPIVQYWIPHLRIVSPAELQEKMEGRLKAYF</sequence>
<dbReference type="InterPro" id="IPR051534">
    <property type="entry name" value="CBASS_pafABC_assoc_protein"/>
</dbReference>
<dbReference type="InterPro" id="IPR057727">
    <property type="entry name" value="WCX_dom"/>
</dbReference>